<feature type="transmembrane region" description="Helical" evidence="1">
    <location>
        <begin position="42"/>
        <end position="61"/>
    </location>
</feature>
<organism evidence="3 4">
    <name type="scientific">Propioniciclava soli</name>
    <dbReference type="NCBI Taxonomy" id="2775081"/>
    <lineage>
        <taxon>Bacteria</taxon>
        <taxon>Bacillati</taxon>
        <taxon>Actinomycetota</taxon>
        <taxon>Actinomycetes</taxon>
        <taxon>Propionibacteriales</taxon>
        <taxon>Propionibacteriaceae</taxon>
        <taxon>Propioniciclava</taxon>
    </lineage>
</organism>
<proteinExistence type="predicted"/>
<dbReference type="RefSeq" id="WP_342371759.1">
    <property type="nucleotide sequence ID" value="NZ_CP115965.1"/>
</dbReference>
<dbReference type="Proteomes" id="UP001434337">
    <property type="component" value="Chromosome"/>
</dbReference>
<evidence type="ECO:0000313" key="3">
    <source>
        <dbReference type="EMBL" id="WZW97290.1"/>
    </source>
</evidence>
<sequence length="323" mass="34101">MLRRLALVIAVASAVVGAAFVVLQMFPTAQYLHRGLAMLAAFTPYGVLVWLLVIALVLAAARGRARLWAIPAALLALLQLVWAWGYLPGPAPAAEGSPLRVASFNTYFGQADPDATAAQLSASDPDVIVLLEVGEEFIETPAMAALLDGYPHRGGLPTPRGATPINTLVAAREPLELIGRSAWTANHLVLGTTTADGEPVTLIAAHPSNMMQGVAKWRREATQLTDDVATHIDEPLLVIGDMNTTREGATYREITAPGLVNAAQQAGAGWQPTFSGSRRLPALIAIDHALVNDQVAASHFETFAVPGSDHRGIIVDVTVRPAG</sequence>
<evidence type="ECO:0000259" key="2">
    <source>
        <dbReference type="Pfam" id="PF03372"/>
    </source>
</evidence>
<evidence type="ECO:0000256" key="1">
    <source>
        <dbReference type="SAM" id="Phobius"/>
    </source>
</evidence>
<dbReference type="SUPFAM" id="SSF56219">
    <property type="entry name" value="DNase I-like"/>
    <property type="match status" value="1"/>
</dbReference>
<dbReference type="InterPro" id="IPR005135">
    <property type="entry name" value="Endo/exonuclease/phosphatase"/>
</dbReference>
<dbReference type="Pfam" id="PF03372">
    <property type="entry name" value="Exo_endo_phos"/>
    <property type="match status" value="1"/>
</dbReference>
<keyword evidence="3" id="KW-0255">Endonuclease</keyword>
<dbReference type="GO" id="GO:0004519">
    <property type="term" value="F:endonuclease activity"/>
    <property type="evidence" value="ECO:0007669"/>
    <property type="project" value="UniProtKB-KW"/>
</dbReference>
<protein>
    <submittedName>
        <fullName evidence="3">Endonuclease/exonuclease/phosphatase family protein</fullName>
    </submittedName>
</protein>
<feature type="transmembrane region" description="Helical" evidence="1">
    <location>
        <begin position="68"/>
        <end position="87"/>
    </location>
</feature>
<reference evidence="3 4" key="1">
    <citation type="journal article" date="2023" name="Environ Microbiome">
        <title>A coral-associated actinobacterium mitigates coral bleaching under heat stress.</title>
        <authorList>
            <person name="Li J."/>
            <person name="Zou Y."/>
            <person name="Li Q."/>
            <person name="Zhang J."/>
            <person name="Bourne D.G."/>
            <person name="Lyu Y."/>
            <person name="Liu C."/>
            <person name="Zhang S."/>
        </authorList>
    </citation>
    <scope>NUCLEOTIDE SEQUENCE [LARGE SCALE GENOMIC DNA]</scope>
    <source>
        <strain evidence="3 4">SCSIO 13291</strain>
    </source>
</reference>
<keyword evidence="3" id="KW-0378">Hydrolase</keyword>
<keyword evidence="1" id="KW-0812">Transmembrane</keyword>
<dbReference type="Gene3D" id="3.60.10.10">
    <property type="entry name" value="Endonuclease/exonuclease/phosphatase"/>
    <property type="match status" value="1"/>
</dbReference>
<dbReference type="EMBL" id="CP115965">
    <property type="protein sequence ID" value="WZW97290.1"/>
    <property type="molecule type" value="Genomic_DNA"/>
</dbReference>
<feature type="domain" description="Endonuclease/exonuclease/phosphatase" evidence="2">
    <location>
        <begin position="102"/>
        <end position="310"/>
    </location>
</feature>
<keyword evidence="1" id="KW-0472">Membrane</keyword>
<evidence type="ECO:0000313" key="4">
    <source>
        <dbReference type="Proteomes" id="UP001434337"/>
    </source>
</evidence>
<accession>A0ABZ3C3U7</accession>
<keyword evidence="3" id="KW-0540">Nuclease</keyword>
<keyword evidence="4" id="KW-1185">Reference proteome</keyword>
<name>A0ABZ3C3U7_9ACTN</name>
<keyword evidence="1" id="KW-1133">Transmembrane helix</keyword>
<gene>
    <name evidence="3" type="ORF">PCC79_10210</name>
</gene>
<dbReference type="InterPro" id="IPR036691">
    <property type="entry name" value="Endo/exonu/phosph_ase_sf"/>
</dbReference>